<keyword evidence="1" id="KW-0175">Coiled coil</keyword>
<evidence type="ECO:0000256" key="2">
    <source>
        <dbReference type="SAM" id="SignalP"/>
    </source>
</evidence>
<reference evidence="3 4" key="1">
    <citation type="journal article" date="2025" name="Anaerobe">
        <title>Description of Anaerococcus kampingiae sp. nov., Anaerococcus groningensis sp. nov., Anaerococcus martiniensis sp. nov., and Anaerococcus cruorum sp. nov., isolated from human clinical specimens.</title>
        <authorList>
            <person name="Boiten K.E."/>
            <person name="Meijer J."/>
            <person name="van Wezel E.M."/>
            <person name="Veloo A.C.M."/>
        </authorList>
    </citation>
    <scope>NUCLEOTIDE SEQUENCE [LARGE SCALE GENOMIC DNA]</scope>
    <source>
        <strain evidence="3 4">ENR0831</strain>
    </source>
</reference>
<organism evidence="3 4">
    <name type="scientific">Anaerococcus martiniensis</name>
    <dbReference type="NCBI Taxonomy" id="3115615"/>
    <lineage>
        <taxon>Bacteria</taxon>
        <taxon>Bacillati</taxon>
        <taxon>Bacillota</taxon>
        <taxon>Tissierellia</taxon>
        <taxon>Tissierellales</taxon>
        <taxon>Peptoniphilaceae</taxon>
        <taxon>Anaerococcus</taxon>
    </lineage>
</organism>
<dbReference type="RefSeq" id="WP_410031680.1">
    <property type="nucleotide sequence ID" value="NZ_JBGMEI010000011.1"/>
</dbReference>
<accession>A0ABW9MBP4</accession>
<gene>
    <name evidence="3" type="ORF">ACCQ41_07165</name>
</gene>
<proteinExistence type="predicted"/>
<sequence>MKNIKKMAALSLALSFSFLGQESLVNPVNSYAKEESLAIQNADLGVDKGKGEYIEETINLKQSQDEIEYFLNEIRDIRSKLWDSNIPYVSVSPDGTGGESKSLRESAEKSGYTTMKDYAFGLKWRTDLEKIAIQRAFEQKYSDSSDTRPDGSNFKSATINGIHSDVELVSKSKLDGGIKSYGKWSFANYQTGQSKYDKLLAANGKLTPENFELHTLLNPGIKYIGYAQVADEETNTLYEVVELSYDMNSKMDSSNDQVTNLVGPYTLSIGDKNYKEDKDKTQKDKLEKLKISYQKAQEIIKGAEILKESMPNFSNENSARINELVEKQKEVIKKAENVLKENGLI</sequence>
<name>A0ABW9MBP4_9FIRM</name>
<keyword evidence="2" id="KW-0732">Signal</keyword>
<dbReference type="Proteomes" id="UP001637996">
    <property type="component" value="Unassembled WGS sequence"/>
</dbReference>
<evidence type="ECO:0000313" key="3">
    <source>
        <dbReference type="EMBL" id="MFO3666021.1"/>
    </source>
</evidence>
<dbReference type="EMBL" id="JBGMEI010000011">
    <property type="protein sequence ID" value="MFO3666021.1"/>
    <property type="molecule type" value="Genomic_DNA"/>
</dbReference>
<evidence type="ECO:0000313" key="4">
    <source>
        <dbReference type="Proteomes" id="UP001637996"/>
    </source>
</evidence>
<feature type="chain" id="PRO_5046678032" evidence="2">
    <location>
        <begin position="21"/>
        <end position="345"/>
    </location>
</feature>
<protein>
    <submittedName>
        <fullName evidence="3">Uncharacterized protein</fullName>
    </submittedName>
</protein>
<keyword evidence="4" id="KW-1185">Reference proteome</keyword>
<comment type="caution">
    <text evidence="3">The sequence shown here is derived from an EMBL/GenBank/DDBJ whole genome shotgun (WGS) entry which is preliminary data.</text>
</comment>
<feature type="signal peptide" evidence="2">
    <location>
        <begin position="1"/>
        <end position="20"/>
    </location>
</feature>
<feature type="coiled-coil region" evidence="1">
    <location>
        <begin position="286"/>
        <end position="341"/>
    </location>
</feature>
<evidence type="ECO:0000256" key="1">
    <source>
        <dbReference type="SAM" id="Coils"/>
    </source>
</evidence>